<evidence type="ECO:0000313" key="1">
    <source>
        <dbReference type="Proteomes" id="UP000694843"/>
    </source>
</evidence>
<dbReference type="KEGG" id="hazt:108676599"/>
<proteinExistence type="predicted"/>
<keyword evidence="1" id="KW-1185">Reference proteome</keyword>
<dbReference type="RefSeq" id="XP_018020195.1">
    <property type="nucleotide sequence ID" value="XM_018164706.1"/>
</dbReference>
<dbReference type="Proteomes" id="UP000694843">
    <property type="component" value="Unplaced"/>
</dbReference>
<name>A0A8B7P541_HYAAZ</name>
<dbReference type="InterPro" id="IPR006631">
    <property type="entry name" value="DM4_12"/>
</dbReference>
<dbReference type="AlphaFoldDB" id="A0A8B7P541"/>
<evidence type="ECO:0000313" key="2">
    <source>
        <dbReference type="RefSeq" id="XP_018020195.1"/>
    </source>
</evidence>
<protein>
    <submittedName>
        <fullName evidence="2">Uncharacterized protein LOC108676599</fullName>
    </submittedName>
</protein>
<dbReference type="Pfam" id="PF07841">
    <property type="entry name" value="DM4_12"/>
    <property type="match status" value="1"/>
</dbReference>
<sequence>MASWMQLKLLFMVSICIIFLSLQVTANLEALALRSSKQLKANMDDEGKFFLCLLDPSRRSQLIANSRKKRELLFPLELPKGINMQFKWNIDVPVDTFARFFLDVQFAILIDAPYAREFVHKQEKFPYRELVPEIYRPLLKRPDLIDTGHGIAEEGEDRKDEILHRKKREAIEERRAVYNMLENFLIKASLPARACLLRTICEVAETPLQDDLLGKLVTAILKPSRSTTYSTGDEYDEYLTAEYHGTQTDSCAVRYSNCPQSLFDVVPFIGSNFIYK</sequence>
<dbReference type="GeneID" id="108676599"/>
<reference evidence="2" key="1">
    <citation type="submission" date="2025-08" db="UniProtKB">
        <authorList>
            <consortium name="RefSeq"/>
        </authorList>
    </citation>
    <scope>IDENTIFICATION</scope>
    <source>
        <tissue evidence="2">Whole organism</tissue>
    </source>
</reference>
<accession>A0A8B7P541</accession>
<dbReference type="PANTHER" id="PTHR21398">
    <property type="entry name" value="AGAP007094-PA"/>
    <property type="match status" value="1"/>
</dbReference>
<organism evidence="1 2">
    <name type="scientific">Hyalella azteca</name>
    <name type="common">Amphipod</name>
    <dbReference type="NCBI Taxonomy" id="294128"/>
    <lineage>
        <taxon>Eukaryota</taxon>
        <taxon>Metazoa</taxon>
        <taxon>Ecdysozoa</taxon>
        <taxon>Arthropoda</taxon>
        <taxon>Crustacea</taxon>
        <taxon>Multicrustacea</taxon>
        <taxon>Malacostraca</taxon>
        <taxon>Eumalacostraca</taxon>
        <taxon>Peracarida</taxon>
        <taxon>Amphipoda</taxon>
        <taxon>Senticaudata</taxon>
        <taxon>Talitrida</taxon>
        <taxon>Talitroidea</taxon>
        <taxon>Hyalellidae</taxon>
        <taxon>Hyalella</taxon>
    </lineage>
</organism>
<dbReference type="SMART" id="SM00718">
    <property type="entry name" value="DM4_12"/>
    <property type="match status" value="1"/>
</dbReference>
<dbReference type="OrthoDB" id="6338744at2759"/>
<dbReference type="PANTHER" id="PTHR21398:SF6">
    <property type="entry name" value="AGAP007094-PA"/>
    <property type="match status" value="1"/>
</dbReference>
<gene>
    <name evidence="2" type="primary">LOC108676599</name>
</gene>